<keyword evidence="3" id="KW-1185">Reference proteome</keyword>
<dbReference type="EMBL" id="BMQL01000022">
    <property type="protein sequence ID" value="GGR18562.1"/>
    <property type="molecule type" value="Genomic_DNA"/>
</dbReference>
<proteinExistence type="predicted"/>
<protein>
    <recommendedName>
        <fullName evidence="4">DUF3347 domain-containing protein</fullName>
    </recommendedName>
</protein>
<evidence type="ECO:0000313" key="3">
    <source>
        <dbReference type="Proteomes" id="UP000603865"/>
    </source>
</evidence>
<evidence type="ECO:0000256" key="1">
    <source>
        <dbReference type="SAM" id="SignalP"/>
    </source>
</evidence>
<comment type="caution">
    <text evidence="2">The sequence shown here is derived from an EMBL/GenBank/DDBJ whole genome shotgun (WGS) entry which is preliminary data.</text>
</comment>
<dbReference type="AlphaFoldDB" id="A0A918CDA6"/>
<accession>A0A918CDA6</accession>
<gene>
    <name evidence="2" type="ORF">GCM10008957_33960</name>
</gene>
<feature type="chain" id="PRO_5037434716" description="DUF3347 domain-containing protein" evidence="1">
    <location>
        <begin position="20"/>
        <end position="196"/>
    </location>
</feature>
<dbReference type="Proteomes" id="UP000603865">
    <property type="component" value="Unassembled WGS sequence"/>
</dbReference>
<organism evidence="2 3">
    <name type="scientific">Deinococcus ruber</name>
    <dbReference type="NCBI Taxonomy" id="1848197"/>
    <lineage>
        <taxon>Bacteria</taxon>
        <taxon>Thermotogati</taxon>
        <taxon>Deinococcota</taxon>
        <taxon>Deinococci</taxon>
        <taxon>Deinococcales</taxon>
        <taxon>Deinococcaceae</taxon>
        <taxon>Deinococcus</taxon>
    </lineage>
</organism>
<feature type="signal peptide" evidence="1">
    <location>
        <begin position="1"/>
        <end position="19"/>
    </location>
</feature>
<evidence type="ECO:0008006" key="4">
    <source>
        <dbReference type="Google" id="ProtNLM"/>
    </source>
</evidence>
<dbReference type="RefSeq" id="WP_189091700.1">
    <property type="nucleotide sequence ID" value="NZ_BMQL01000022.1"/>
</dbReference>
<keyword evidence="1" id="KW-0732">Signal</keyword>
<evidence type="ECO:0000313" key="2">
    <source>
        <dbReference type="EMBL" id="GGR18562.1"/>
    </source>
</evidence>
<reference evidence="2" key="1">
    <citation type="journal article" date="2014" name="Int. J. Syst. Evol. Microbiol.">
        <title>Complete genome sequence of Corynebacterium casei LMG S-19264T (=DSM 44701T), isolated from a smear-ripened cheese.</title>
        <authorList>
            <consortium name="US DOE Joint Genome Institute (JGI-PGF)"/>
            <person name="Walter F."/>
            <person name="Albersmeier A."/>
            <person name="Kalinowski J."/>
            <person name="Ruckert C."/>
        </authorList>
    </citation>
    <scope>NUCLEOTIDE SEQUENCE</scope>
    <source>
        <strain evidence="2">JCM 31311</strain>
    </source>
</reference>
<name>A0A918CDA6_9DEIO</name>
<sequence>MFRSLLAATFMLCCLSVQAQLRTGGDTVPGLLQPPATHQSVPMNPFASTSPQLSAARPVLELLVTLAQLRTQAAALALTPEQVGALRHTLAPLLDGTELQAGEADSLRAALLEALTPAQRQQLADQREAQTARLRALLSRARLASDEGGPQTARFAYSQWVGSAAVSALLADLRPVTVTHTVWAAALLTDQALSGV</sequence>
<reference evidence="2" key="2">
    <citation type="submission" date="2020-09" db="EMBL/GenBank/DDBJ databases">
        <authorList>
            <person name="Sun Q."/>
            <person name="Ohkuma M."/>
        </authorList>
    </citation>
    <scope>NUCLEOTIDE SEQUENCE</scope>
    <source>
        <strain evidence="2">JCM 31311</strain>
    </source>
</reference>